<gene>
    <name evidence="6" type="ORF">SAMN02745226_00374</name>
</gene>
<accession>A0A1M7RZT9</accession>
<dbReference type="SUPFAM" id="SSF55874">
    <property type="entry name" value="ATPase domain of HSP90 chaperone/DNA topoisomerase II/histidine kinase"/>
    <property type="match status" value="1"/>
</dbReference>
<dbReference type="GO" id="GO:0004673">
    <property type="term" value="F:protein histidine kinase activity"/>
    <property type="evidence" value="ECO:0007669"/>
    <property type="project" value="UniProtKB-EC"/>
</dbReference>
<evidence type="ECO:0000256" key="3">
    <source>
        <dbReference type="SAM" id="Coils"/>
    </source>
</evidence>
<dbReference type="EC" id="2.7.13.3" evidence="2"/>
<evidence type="ECO:0000313" key="6">
    <source>
        <dbReference type="EMBL" id="SHN51731.1"/>
    </source>
</evidence>
<keyword evidence="4" id="KW-0812">Transmembrane</keyword>
<dbReference type="STRING" id="1121883.SAMN02745226_00374"/>
<keyword evidence="3" id="KW-0175">Coiled coil</keyword>
<proteinExistence type="predicted"/>
<reference evidence="7" key="1">
    <citation type="submission" date="2016-12" db="EMBL/GenBank/DDBJ databases">
        <authorList>
            <person name="Varghese N."/>
            <person name="Submissions S."/>
        </authorList>
    </citation>
    <scope>NUCLEOTIDE SEQUENCE [LARGE SCALE GENOMIC DNA]</scope>
    <source>
        <strain evidence="7">DSM 13020</strain>
    </source>
</reference>
<name>A0A1M7RZT9_FERGO</name>
<protein>
    <recommendedName>
        <fullName evidence="2">histidine kinase</fullName>
        <ecNumber evidence="2">2.7.13.3</ecNumber>
    </recommendedName>
</protein>
<evidence type="ECO:0000256" key="2">
    <source>
        <dbReference type="ARBA" id="ARBA00012438"/>
    </source>
</evidence>
<sequence length="449" mass="51581">MNSTSIEKGKVEIHLIVSIISPMILFAIFLLVSTNHYSSWKRELFLRLDYYAETLSYPVWTYDNRVIDKLTRVITQSADITGVFVYDDKRRELGSSDESYVPNILEQVLGVRLHNKNINLFYADTFVGSVSFRYTDSVPRVFLFYISLIFLGMYFILILLMKNLKKNEQLKELVEELNEMNNELELAFNELEEAQNKIINSEKMAALGKLMVNIAHDVNTPSGIIYSSLTEQHKILSDIKDKFEKDELTEEEFKDCLNTMFELNDMMVRNSRRIIELVQSLKRVAMNEMVQSYANVDLKLLVTDVLNSLHPKLRKTKINVVTDIEENLTIYTIPGAITQILMNLIDNAIVHAFEYDNPGEIRIEMKTITSGNNKELMFVFADNGKGIEPEIQKRIFEPFFTTDQKSGSGLGLSIVYQLVSEVLGGTIEVQSELWRGTKFIITLPIKEGN</sequence>
<dbReference type="PRINTS" id="PR00344">
    <property type="entry name" value="BCTRLSENSOR"/>
</dbReference>
<dbReference type="Pfam" id="PF02518">
    <property type="entry name" value="HATPase_c"/>
    <property type="match status" value="1"/>
</dbReference>
<organism evidence="6 7">
    <name type="scientific">Fervidobacterium gondwanense DSM 13020</name>
    <dbReference type="NCBI Taxonomy" id="1121883"/>
    <lineage>
        <taxon>Bacteria</taxon>
        <taxon>Thermotogati</taxon>
        <taxon>Thermotogota</taxon>
        <taxon>Thermotogae</taxon>
        <taxon>Thermotogales</taxon>
        <taxon>Fervidobacteriaceae</taxon>
        <taxon>Fervidobacterium</taxon>
    </lineage>
</organism>
<keyword evidence="7" id="KW-1185">Reference proteome</keyword>
<feature type="transmembrane region" description="Helical" evidence="4">
    <location>
        <begin position="142"/>
        <end position="161"/>
    </location>
</feature>
<dbReference type="PANTHER" id="PTHR43065:SF47">
    <property type="match status" value="1"/>
</dbReference>
<dbReference type="Proteomes" id="UP000184207">
    <property type="component" value="Unassembled WGS sequence"/>
</dbReference>
<dbReference type="AlphaFoldDB" id="A0A1M7RZT9"/>
<keyword evidence="6" id="KW-0418">Kinase</keyword>
<feature type="domain" description="Histidine kinase" evidence="5">
    <location>
        <begin position="213"/>
        <end position="447"/>
    </location>
</feature>
<evidence type="ECO:0000256" key="1">
    <source>
        <dbReference type="ARBA" id="ARBA00000085"/>
    </source>
</evidence>
<dbReference type="InterPro" id="IPR003594">
    <property type="entry name" value="HATPase_dom"/>
</dbReference>
<dbReference type="RefSeq" id="WP_072757703.1">
    <property type="nucleotide sequence ID" value="NZ_FRDJ01000001.1"/>
</dbReference>
<evidence type="ECO:0000313" key="7">
    <source>
        <dbReference type="Proteomes" id="UP000184207"/>
    </source>
</evidence>
<keyword evidence="4" id="KW-1133">Transmembrane helix</keyword>
<keyword evidence="6" id="KW-0808">Transferase</keyword>
<dbReference type="InterPro" id="IPR036890">
    <property type="entry name" value="HATPase_C_sf"/>
</dbReference>
<dbReference type="Gene3D" id="1.10.287.130">
    <property type="match status" value="1"/>
</dbReference>
<dbReference type="InterPro" id="IPR005467">
    <property type="entry name" value="His_kinase_dom"/>
</dbReference>
<dbReference type="Gene3D" id="3.30.565.10">
    <property type="entry name" value="Histidine kinase-like ATPase, C-terminal domain"/>
    <property type="match status" value="1"/>
</dbReference>
<dbReference type="InterPro" id="IPR004358">
    <property type="entry name" value="Sig_transdc_His_kin-like_C"/>
</dbReference>
<feature type="coiled-coil region" evidence="3">
    <location>
        <begin position="160"/>
        <end position="204"/>
    </location>
</feature>
<evidence type="ECO:0000256" key="4">
    <source>
        <dbReference type="SAM" id="Phobius"/>
    </source>
</evidence>
<feature type="transmembrane region" description="Helical" evidence="4">
    <location>
        <begin position="12"/>
        <end position="32"/>
    </location>
</feature>
<evidence type="ECO:0000259" key="5">
    <source>
        <dbReference type="PROSITE" id="PS50109"/>
    </source>
</evidence>
<dbReference type="PROSITE" id="PS50109">
    <property type="entry name" value="HIS_KIN"/>
    <property type="match status" value="1"/>
</dbReference>
<dbReference type="PANTHER" id="PTHR43065">
    <property type="entry name" value="SENSOR HISTIDINE KINASE"/>
    <property type="match status" value="1"/>
</dbReference>
<comment type="catalytic activity">
    <reaction evidence="1">
        <text>ATP + protein L-histidine = ADP + protein N-phospho-L-histidine.</text>
        <dbReference type="EC" id="2.7.13.3"/>
    </reaction>
</comment>
<dbReference type="SMART" id="SM00387">
    <property type="entry name" value="HATPase_c"/>
    <property type="match status" value="1"/>
</dbReference>
<keyword evidence="4" id="KW-0472">Membrane</keyword>
<dbReference type="EMBL" id="FRDJ01000001">
    <property type="protein sequence ID" value="SHN51731.1"/>
    <property type="molecule type" value="Genomic_DNA"/>
</dbReference>